<keyword evidence="1" id="KW-0732">Signal</keyword>
<proteinExistence type="predicted"/>
<keyword evidence="3" id="KW-1185">Reference proteome</keyword>
<gene>
    <name evidence="2" type="ORF">BDY17DRAFT_323572</name>
</gene>
<sequence>MHFPTLALLLPLALASDHGHHRAPQLNCKAIVSGLSRFHALPEATSFCESYLGLTQAVVDLDGGNHDYANHNRDHHHNLGLLLSSFRRLANSYPHCSGPNQAVPA</sequence>
<feature type="chain" id="PRO_5025355854" evidence="1">
    <location>
        <begin position="16"/>
        <end position="105"/>
    </location>
</feature>
<dbReference type="AlphaFoldDB" id="A0A6A6PXA8"/>
<evidence type="ECO:0000256" key="1">
    <source>
        <dbReference type="SAM" id="SignalP"/>
    </source>
</evidence>
<evidence type="ECO:0000313" key="2">
    <source>
        <dbReference type="EMBL" id="KAF2484740.1"/>
    </source>
</evidence>
<reference evidence="2" key="1">
    <citation type="journal article" date="2020" name="Stud. Mycol.">
        <title>101 Dothideomycetes genomes: a test case for predicting lifestyles and emergence of pathogens.</title>
        <authorList>
            <person name="Haridas S."/>
            <person name="Albert R."/>
            <person name="Binder M."/>
            <person name="Bloem J."/>
            <person name="Labutti K."/>
            <person name="Salamov A."/>
            <person name="Andreopoulos B."/>
            <person name="Baker S."/>
            <person name="Barry K."/>
            <person name="Bills G."/>
            <person name="Bluhm B."/>
            <person name="Cannon C."/>
            <person name="Castanera R."/>
            <person name="Culley D."/>
            <person name="Daum C."/>
            <person name="Ezra D."/>
            <person name="Gonzalez J."/>
            <person name="Henrissat B."/>
            <person name="Kuo A."/>
            <person name="Liang C."/>
            <person name="Lipzen A."/>
            <person name="Lutzoni F."/>
            <person name="Magnuson J."/>
            <person name="Mondo S."/>
            <person name="Nolan M."/>
            <person name="Ohm R."/>
            <person name="Pangilinan J."/>
            <person name="Park H.-J."/>
            <person name="Ramirez L."/>
            <person name="Alfaro M."/>
            <person name="Sun H."/>
            <person name="Tritt A."/>
            <person name="Yoshinaga Y."/>
            <person name="Zwiers L.-H."/>
            <person name="Turgeon B."/>
            <person name="Goodwin S."/>
            <person name="Spatafora J."/>
            <person name="Crous P."/>
            <person name="Grigoriev I."/>
        </authorList>
    </citation>
    <scope>NUCLEOTIDE SEQUENCE</scope>
    <source>
        <strain evidence="2">CBS 113389</strain>
    </source>
</reference>
<dbReference type="RefSeq" id="XP_033591309.1">
    <property type="nucleotide sequence ID" value="XM_033737037.1"/>
</dbReference>
<dbReference type="Proteomes" id="UP000799767">
    <property type="component" value="Unassembled WGS sequence"/>
</dbReference>
<protein>
    <submittedName>
        <fullName evidence="2">Uncharacterized protein</fullName>
    </submittedName>
</protein>
<feature type="signal peptide" evidence="1">
    <location>
        <begin position="1"/>
        <end position="15"/>
    </location>
</feature>
<dbReference type="GeneID" id="54478039"/>
<organism evidence="2 3">
    <name type="scientific">Neohortaea acidophila</name>
    <dbReference type="NCBI Taxonomy" id="245834"/>
    <lineage>
        <taxon>Eukaryota</taxon>
        <taxon>Fungi</taxon>
        <taxon>Dikarya</taxon>
        <taxon>Ascomycota</taxon>
        <taxon>Pezizomycotina</taxon>
        <taxon>Dothideomycetes</taxon>
        <taxon>Dothideomycetidae</taxon>
        <taxon>Mycosphaerellales</taxon>
        <taxon>Teratosphaeriaceae</taxon>
        <taxon>Neohortaea</taxon>
    </lineage>
</organism>
<dbReference type="EMBL" id="MU001634">
    <property type="protein sequence ID" value="KAF2484740.1"/>
    <property type="molecule type" value="Genomic_DNA"/>
</dbReference>
<evidence type="ECO:0000313" key="3">
    <source>
        <dbReference type="Proteomes" id="UP000799767"/>
    </source>
</evidence>
<accession>A0A6A6PXA8</accession>
<name>A0A6A6PXA8_9PEZI</name>